<protein>
    <submittedName>
        <fullName evidence="2">Uncharacterized protein</fullName>
    </submittedName>
</protein>
<reference evidence="2 3" key="1">
    <citation type="journal article" date="2015" name="Sci. Rep.">
        <title>Chromosome-level genome map provides insights into diverse defense mechanisms in the medicinal fungus Ganoderma sinense.</title>
        <authorList>
            <person name="Zhu Y."/>
            <person name="Xu J."/>
            <person name="Sun C."/>
            <person name="Zhou S."/>
            <person name="Xu H."/>
            <person name="Nelson D.R."/>
            <person name="Qian J."/>
            <person name="Song J."/>
            <person name="Luo H."/>
            <person name="Xiang L."/>
            <person name="Li Y."/>
            <person name="Xu Z."/>
            <person name="Ji A."/>
            <person name="Wang L."/>
            <person name="Lu S."/>
            <person name="Hayward A."/>
            <person name="Sun W."/>
            <person name="Li X."/>
            <person name="Schwartz D.C."/>
            <person name="Wang Y."/>
            <person name="Chen S."/>
        </authorList>
    </citation>
    <scope>NUCLEOTIDE SEQUENCE [LARGE SCALE GENOMIC DNA]</scope>
    <source>
        <strain evidence="2 3">ZZ0214-1</strain>
    </source>
</reference>
<keyword evidence="3" id="KW-1185">Reference proteome</keyword>
<sequence length="144" mass="16059">MGRSSSKRCAMSSLWASRKNRTFTRMSPNTSPRETPSQGARQRAAQVRCVSFGGPRSFLFPGMHMSPTGLNGTRHLPSFTFAAIASSPISAYHSRVSLTRALAKTARFCDPGLKALNGLKSVFVRGPQKWRMRRRRREPKHVVP</sequence>
<dbReference type="AlphaFoldDB" id="A0A2G8S2Q5"/>
<dbReference type="EMBL" id="AYKW01000030">
    <property type="protein sequence ID" value="PIL28031.1"/>
    <property type="molecule type" value="Genomic_DNA"/>
</dbReference>
<evidence type="ECO:0000313" key="3">
    <source>
        <dbReference type="Proteomes" id="UP000230002"/>
    </source>
</evidence>
<organism evidence="2 3">
    <name type="scientific">Ganoderma sinense ZZ0214-1</name>
    <dbReference type="NCBI Taxonomy" id="1077348"/>
    <lineage>
        <taxon>Eukaryota</taxon>
        <taxon>Fungi</taxon>
        <taxon>Dikarya</taxon>
        <taxon>Basidiomycota</taxon>
        <taxon>Agaricomycotina</taxon>
        <taxon>Agaricomycetes</taxon>
        <taxon>Polyporales</taxon>
        <taxon>Polyporaceae</taxon>
        <taxon>Ganoderma</taxon>
    </lineage>
</organism>
<proteinExistence type="predicted"/>
<gene>
    <name evidence="2" type="ORF">GSI_09882</name>
</gene>
<dbReference type="Proteomes" id="UP000230002">
    <property type="component" value="Unassembled WGS sequence"/>
</dbReference>
<feature type="region of interest" description="Disordered" evidence="1">
    <location>
        <begin position="20"/>
        <end position="45"/>
    </location>
</feature>
<feature type="compositionally biased region" description="Polar residues" evidence="1">
    <location>
        <begin position="23"/>
        <end position="40"/>
    </location>
</feature>
<evidence type="ECO:0000313" key="2">
    <source>
        <dbReference type="EMBL" id="PIL28031.1"/>
    </source>
</evidence>
<evidence type="ECO:0000256" key="1">
    <source>
        <dbReference type="SAM" id="MobiDB-lite"/>
    </source>
</evidence>
<comment type="caution">
    <text evidence="2">The sequence shown here is derived from an EMBL/GenBank/DDBJ whole genome shotgun (WGS) entry which is preliminary data.</text>
</comment>
<accession>A0A2G8S2Q5</accession>
<name>A0A2G8S2Q5_9APHY</name>